<keyword evidence="5" id="KW-0999">Mitochondrion inner membrane</keyword>
<evidence type="ECO:0000313" key="13">
    <source>
        <dbReference type="Proteomes" id="UP001177023"/>
    </source>
</evidence>
<dbReference type="InterPro" id="IPR019172">
    <property type="entry name" value="Osteopetrosis-assoc_TM_1"/>
</dbReference>
<dbReference type="InterPro" id="IPR023184">
    <property type="entry name" value="Ubol_cytC_Rdtase_hinge_dom"/>
</dbReference>
<evidence type="ECO:0000256" key="8">
    <source>
        <dbReference type="ARBA" id="ARBA00023136"/>
    </source>
</evidence>
<dbReference type="GO" id="GO:0005743">
    <property type="term" value="C:mitochondrial inner membrane"/>
    <property type="evidence" value="ECO:0007669"/>
    <property type="project" value="UniProtKB-SubCell"/>
</dbReference>
<keyword evidence="9" id="KW-0812">Transmembrane</keyword>
<keyword evidence="3" id="KW-0813">Transport</keyword>
<evidence type="ECO:0000256" key="7">
    <source>
        <dbReference type="ARBA" id="ARBA00023128"/>
    </source>
</evidence>
<dbReference type="AlphaFoldDB" id="A0AA36D880"/>
<organism evidence="12 13">
    <name type="scientific">Mesorhabditis spiculigera</name>
    <dbReference type="NCBI Taxonomy" id="96644"/>
    <lineage>
        <taxon>Eukaryota</taxon>
        <taxon>Metazoa</taxon>
        <taxon>Ecdysozoa</taxon>
        <taxon>Nematoda</taxon>
        <taxon>Chromadorea</taxon>
        <taxon>Rhabditida</taxon>
        <taxon>Rhabditina</taxon>
        <taxon>Rhabditomorpha</taxon>
        <taxon>Rhabditoidea</taxon>
        <taxon>Rhabditidae</taxon>
        <taxon>Mesorhabditinae</taxon>
        <taxon>Mesorhabditis</taxon>
    </lineage>
</organism>
<dbReference type="PANTHER" id="PTHR15644">
    <property type="entry name" value="OSTEOPETROSIS ASSOCIATED TRANSMEMBRANE PROTEIN 1"/>
    <property type="match status" value="1"/>
</dbReference>
<dbReference type="Pfam" id="PF09777">
    <property type="entry name" value="OSTMP1"/>
    <property type="match status" value="1"/>
</dbReference>
<evidence type="ECO:0000256" key="9">
    <source>
        <dbReference type="SAM" id="Phobius"/>
    </source>
</evidence>
<proteinExistence type="inferred from homology"/>
<keyword evidence="13" id="KW-1185">Reference proteome</keyword>
<comment type="subcellular location">
    <subcellularLocation>
        <location evidence="1">Mitochondrion inner membrane</location>
    </subcellularLocation>
</comment>
<keyword evidence="7" id="KW-0496">Mitochondrion</keyword>
<gene>
    <name evidence="12" type="ORF">MSPICULIGERA_LOCUS19700</name>
</gene>
<feature type="domain" description="Ubiquinol-cytochrome C reductase hinge" evidence="11">
    <location>
        <begin position="329"/>
        <end position="390"/>
    </location>
</feature>
<keyword evidence="6" id="KW-0249">Electron transport</keyword>
<evidence type="ECO:0000256" key="4">
    <source>
        <dbReference type="ARBA" id="ARBA00022660"/>
    </source>
</evidence>
<evidence type="ECO:0000256" key="6">
    <source>
        <dbReference type="ARBA" id="ARBA00022982"/>
    </source>
</evidence>
<accession>A0AA36D880</accession>
<dbReference type="Pfam" id="PF02320">
    <property type="entry name" value="UCR_hinge"/>
    <property type="match status" value="1"/>
</dbReference>
<evidence type="ECO:0000259" key="11">
    <source>
        <dbReference type="Pfam" id="PF02320"/>
    </source>
</evidence>
<evidence type="ECO:0000256" key="1">
    <source>
        <dbReference type="ARBA" id="ARBA00004273"/>
    </source>
</evidence>
<evidence type="ECO:0000256" key="2">
    <source>
        <dbReference type="ARBA" id="ARBA00006498"/>
    </source>
</evidence>
<comment type="caution">
    <text evidence="12">The sequence shown here is derived from an EMBL/GenBank/DDBJ whole genome shotgun (WGS) entry which is preliminary data.</text>
</comment>
<dbReference type="Gene3D" id="1.10.287.20">
    <property type="entry name" value="Ubiquinol-cytochrome C reductase hinge domain"/>
    <property type="match status" value="1"/>
</dbReference>
<sequence>MGPLFLIVAYLSLSGAEVDLPWTLAGPCEPFVQELAKAQSRFVECATNNSIPPSVCLDCIGDYMNFRQIEYDTRHINVTTFDGQTCSDLIFNNYVVSYGAEITQALNDKIWEQSRCSSCLWIDWKFETRESRYTFNNQTKRFYNVLYSSWRDCVENVTQSDDAQLMDSNSTVCTACKAQFNELFAYYWKIYIEPDTQFCVDIEALMNDTMHLWNDVQGCSERKDRQKETNLVVYTSIALFVLTFLFYMGSYAQGERVSRRLVQYSRLDPPETNRSRLLSSASSANFQVTNNASVSMGASGSKDYSHIHHSLHRKEYNQVSHDGIDANADQIGQFRERCEEKVADLKAVLDECTNRVQSRPNTEETCHQEMCDYIQALDHCALPAAWKHLK</sequence>
<evidence type="ECO:0000256" key="3">
    <source>
        <dbReference type="ARBA" id="ARBA00022448"/>
    </source>
</evidence>
<evidence type="ECO:0000313" key="12">
    <source>
        <dbReference type="EMBL" id="CAJ0581543.1"/>
    </source>
</evidence>
<name>A0AA36D880_9BILA</name>
<reference evidence="12" key="1">
    <citation type="submission" date="2023-06" db="EMBL/GenBank/DDBJ databases">
        <authorList>
            <person name="Delattre M."/>
        </authorList>
    </citation>
    <scope>NUCLEOTIDE SEQUENCE</scope>
    <source>
        <strain evidence="12">AF72</strain>
    </source>
</reference>
<dbReference type="SUPFAM" id="SSF81531">
    <property type="entry name" value="Non-heme 11 kDa protein of cytochrome bc1 complex (Ubiquinol-cytochrome c reductase)"/>
    <property type="match status" value="1"/>
</dbReference>
<dbReference type="Proteomes" id="UP001177023">
    <property type="component" value="Unassembled WGS sequence"/>
</dbReference>
<keyword evidence="8 9" id="KW-0472">Membrane</keyword>
<feature type="non-terminal residue" evidence="12">
    <location>
        <position position="1"/>
    </location>
</feature>
<dbReference type="EMBL" id="CATQJA010002663">
    <property type="protein sequence ID" value="CAJ0581543.1"/>
    <property type="molecule type" value="Genomic_DNA"/>
</dbReference>
<keyword evidence="10" id="KW-0732">Signal</keyword>
<protein>
    <recommendedName>
        <fullName evidence="11">Ubiquinol-cytochrome C reductase hinge domain-containing protein</fullName>
    </recommendedName>
</protein>
<evidence type="ECO:0000256" key="5">
    <source>
        <dbReference type="ARBA" id="ARBA00022792"/>
    </source>
</evidence>
<feature type="signal peptide" evidence="10">
    <location>
        <begin position="1"/>
        <end position="16"/>
    </location>
</feature>
<evidence type="ECO:0000256" key="10">
    <source>
        <dbReference type="SAM" id="SignalP"/>
    </source>
</evidence>
<dbReference type="GO" id="GO:0005829">
    <property type="term" value="C:cytosol"/>
    <property type="evidence" value="ECO:0007669"/>
    <property type="project" value="TreeGrafter"/>
</dbReference>
<keyword evidence="4" id="KW-0679">Respiratory chain</keyword>
<feature type="transmembrane region" description="Helical" evidence="9">
    <location>
        <begin position="231"/>
        <end position="250"/>
    </location>
</feature>
<feature type="chain" id="PRO_5041438640" description="Ubiquinol-cytochrome C reductase hinge domain-containing protein" evidence="10">
    <location>
        <begin position="17"/>
        <end position="390"/>
    </location>
</feature>
<keyword evidence="9" id="KW-1133">Transmembrane helix</keyword>
<dbReference type="InterPro" id="IPR036811">
    <property type="entry name" value="Ubol_cytC_Rdtase_hinge_dom_sf"/>
</dbReference>
<dbReference type="PANTHER" id="PTHR15644:SF2">
    <property type="entry name" value="OSTEOPETROSIS-ASSOCIATED TRANSMEMBRANE PROTEIN 1"/>
    <property type="match status" value="1"/>
</dbReference>
<comment type="similarity">
    <text evidence="2">Belongs to the UQCRH/QCR6 family.</text>
</comment>